<dbReference type="EnsemblPlants" id="TuG1812G0500002374.01.T02">
    <property type="protein sequence ID" value="TuG1812G0500002374.01.T02"/>
    <property type="gene ID" value="TuG1812G0500002374.01"/>
</dbReference>
<dbReference type="PANTHER" id="PTHR47583">
    <property type="entry name" value="ADENINE NUCLEOTIDE ALPHA HYDROLASES-LIKE SUPERFAMILY PROTEIN"/>
    <property type="match status" value="1"/>
</dbReference>
<name>A0A8R7UGN2_TRIUA</name>
<protein>
    <submittedName>
        <fullName evidence="1">Uncharacterized protein</fullName>
    </submittedName>
</protein>
<reference evidence="1" key="3">
    <citation type="submission" date="2022-06" db="UniProtKB">
        <authorList>
            <consortium name="EnsemblPlants"/>
        </authorList>
    </citation>
    <scope>IDENTIFICATION</scope>
</reference>
<evidence type="ECO:0000313" key="2">
    <source>
        <dbReference type="Proteomes" id="UP000015106"/>
    </source>
</evidence>
<dbReference type="AlphaFoldDB" id="A0A8R7UGN2"/>
<dbReference type="PANTHER" id="PTHR47583:SF1">
    <property type="entry name" value="ADENINE NUCLEOTIDE ALPHA HYDROLASES-LIKE SUPERFAMILY PROTEIN"/>
    <property type="match status" value="1"/>
</dbReference>
<dbReference type="EnsemblPlants" id="TuG1812G0500002374.01.T01">
    <property type="protein sequence ID" value="TuG1812G0500002374.01.T01"/>
    <property type="gene ID" value="TuG1812G0500002374.01"/>
</dbReference>
<reference evidence="2" key="1">
    <citation type="journal article" date="2013" name="Nature">
        <title>Draft genome of the wheat A-genome progenitor Triticum urartu.</title>
        <authorList>
            <person name="Ling H.Q."/>
            <person name="Zhao S."/>
            <person name="Liu D."/>
            <person name="Wang J."/>
            <person name="Sun H."/>
            <person name="Zhang C."/>
            <person name="Fan H."/>
            <person name="Li D."/>
            <person name="Dong L."/>
            <person name="Tao Y."/>
            <person name="Gao C."/>
            <person name="Wu H."/>
            <person name="Li Y."/>
            <person name="Cui Y."/>
            <person name="Guo X."/>
            <person name="Zheng S."/>
            <person name="Wang B."/>
            <person name="Yu K."/>
            <person name="Liang Q."/>
            <person name="Yang W."/>
            <person name="Lou X."/>
            <person name="Chen J."/>
            <person name="Feng M."/>
            <person name="Jian J."/>
            <person name="Zhang X."/>
            <person name="Luo G."/>
            <person name="Jiang Y."/>
            <person name="Liu J."/>
            <person name="Wang Z."/>
            <person name="Sha Y."/>
            <person name="Zhang B."/>
            <person name="Wu H."/>
            <person name="Tang D."/>
            <person name="Shen Q."/>
            <person name="Xue P."/>
            <person name="Zou S."/>
            <person name="Wang X."/>
            <person name="Liu X."/>
            <person name="Wang F."/>
            <person name="Yang Y."/>
            <person name="An X."/>
            <person name="Dong Z."/>
            <person name="Zhang K."/>
            <person name="Zhang X."/>
            <person name="Luo M.C."/>
            <person name="Dvorak J."/>
            <person name="Tong Y."/>
            <person name="Wang J."/>
            <person name="Yang H."/>
            <person name="Li Z."/>
            <person name="Wang D."/>
            <person name="Zhang A."/>
            <person name="Wang J."/>
        </authorList>
    </citation>
    <scope>NUCLEOTIDE SEQUENCE</scope>
    <source>
        <strain evidence="2">cv. G1812</strain>
    </source>
</reference>
<sequence length="222" mass="25208">MAASPLTEEVVELTEKHTKEDLAAYLASGCKPKENRSVSDWIRSSPSAAASRQCPSWRHQGLMSVAAEAANPATGSPVPPHPKLSIAFLLVLAPTIERRWRRWRRTWRSTSSWREVVLLRLIPVVPHAAPELERETRERRRGRDLLITVDFSPNCRNSFRWALAHLSRLADNPHLVYAVSNCALRFCLFICILIKDSLRSSIARSVSFRMTLLTQPMEAIQF</sequence>
<dbReference type="Gramene" id="TuG1812G0500002374.01.T03">
    <property type="protein sequence ID" value="TuG1812G0500002374.01.T03"/>
    <property type="gene ID" value="TuG1812G0500002374.01"/>
</dbReference>
<dbReference type="EnsemblPlants" id="TuG1812G0500002374.01.T04">
    <property type="protein sequence ID" value="TuG1812G0500002374.01.T04"/>
    <property type="gene ID" value="TuG1812G0500002374.01"/>
</dbReference>
<reference evidence="1" key="2">
    <citation type="submission" date="2018-03" db="EMBL/GenBank/DDBJ databases">
        <title>The Triticum urartu genome reveals the dynamic nature of wheat genome evolution.</title>
        <authorList>
            <person name="Ling H."/>
            <person name="Ma B."/>
            <person name="Shi X."/>
            <person name="Liu H."/>
            <person name="Dong L."/>
            <person name="Sun H."/>
            <person name="Cao Y."/>
            <person name="Gao Q."/>
            <person name="Zheng S."/>
            <person name="Li Y."/>
            <person name="Yu Y."/>
            <person name="Du H."/>
            <person name="Qi M."/>
            <person name="Li Y."/>
            <person name="Yu H."/>
            <person name="Cui Y."/>
            <person name="Wang N."/>
            <person name="Chen C."/>
            <person name="Wu H."/>
            <person name="Zhao Y."/>
            <person name="Zhang J."/>
            <person name="Li Y."/>
            <person name="Zhou W."/>
            <person name="Zhang B."/>
            <person name="Hu W."/>
            <person name="Eijk M."/>
            <person name="Tang J."/>
            <person name="Witsenboer H."/>
            <person name="Zhao S."/>
            <person name="Li Z."/>
            <person name="Zhang A."/>
            <person name="Wang D."/>
            <person name="Liang C."/>
        </authorList>
    </citation>
    <scope>NUCLEOTIDE SEQUENCE [LARGE SCALE GENOMIC DNA]</scope>
    <source>
        <strain evidence="1">cv. G1812</strain>
    </source>
</reference>
<dbReference type="Proteomes" id="UP000015106">
    <property type="component" value="Chromosome 5"/>
</dbReference>
<proteinExistence type="predicted"/>
<dbReference type="Gramene" id="TuG1812G0500002374.01.T04">
    <property type="protein sequence ID" value="TuG1812G0500002374.01.T04"/>
    <property type="gene ID" value="TuG1812G0500002374.01"/>
</dbReference>
<dbReference type="Gramene" id="TuG1812G0500002374.01.T02">
    <property type="protein sequence ID" value="TuG1812G0500002374.01.T02"/>
    <property type="gene ID" value="TuG1812G0500002374.01"/>
</dbReference>
<evidence type="ECO:0000313" key="1">
    <source>
        <dbReference type="EnsemblPlants" id="TuG1812G0500002374.01.T01"/>
    </source>
</evidence>
<organism evidence="1 2">
    <name type="scientific">Triticum urartu</name>
    <name type="common">Red wild einkorn</name>
    <name type="synonym">Crithodium urartu</name>
    <dbReference type="NCBI Taxonomy" id="4572"/>
    <lineage>
        <taxon>Eukaryota</taxon>
        <taxon>Viridiplantae</taxon>
        <taxon>Streptophyta</taxon>
        <taxon>Embryophyta</taxon>
        <taxon>Tracheophyta</taxon>
        <taxon>Spermatophyta</taxon>
        <taxon>Magnoliopsida</taxon>
        <taxon>Liliopsida</taxon>
        <taxon>Poales</taxon>
        <taxon>Poaceae</taxon>
        <taxon>BOP clade</taxon>
        <taxon>Pooideae</taxon>
        <taxon>Triticodae</taxon>
        <taxon>Triticeae</taxon>
        <taxon>Triticinae</taxon>
        <taxon>Triticum</taxon>
    </lineage>
</organism>
<dbReference type="EnsemblPlants" id="TuG1812G0500002374.01.T03">
    <property type="protein sequence ID" value="TuG1812G0500002374.01.T03"/>
    <property type="gene ID" value="TuG1812G0500002374.01"/>
</dbReference>
<dbReference type="Gramene" id="TuG1812G0500002374.01.T01">
    <property type="protein sequence ID" value="TuG1812G0500002374.01.T01"/>
    <property type="gene ID" value="TuG1812G0500002374.01"/>
</dbReference>
<keyword evidence="2" id="KW-1185">Reference proteome</keyword>
<accession>A0A8R7UGN2</accession>